<protein>
    <submittedName>
        <fullName evidence="1">Uncharacterized protein</fullName>
    </submittedName>
</protein>
<organism evidence="1">
    <name type="scientific">marine sediment metagenome</name>
    <dbReference type="NCBI Taxonomy" id="412755"/>
    <lineage>
        <taxon>unclassified sequences</taxon>
        <taxon>metagenomes</taxon>
        <taxon>ecological metagenomes</taxon>
    </lineage>
</organism>
<accession>A0A0F9PWK1</accession>
<reference evidence="1" key="1">
    <citation type="journal article" date="2015" name="Nature">
        <title>Complex archaea that bridge the gap between prokaryotes and eukaryotes.</title>
        <authorList>
            <person name="Spang A."/>
            <person name="Saw J.H."/>
            <person name="Jorgensen S.L."/>
            <person name="Zaremba-Niedzwiedzka K."/>
            <person name="Martijn J."/>
            <person name="Lind A.E."/>
            <person name="van Eijk R."/>
            <person name="Schleper C."/>
            <person name="Guy L."/>
            <person name="Ettema T.J."/>
        </authorList>
    </citation>
    <scope>NUCLEOTIDE SEQUENCE</scope>
</reference>
<comment type="caution">
    <text evidence="1">The sequence shown here is derived from an EMBL/GenBank/DDBJ whole genome shotgun (WGS) entry which is preliminary data.</text>
</comment>
<dbReference type="EMBL" id="LAZR01002095">
    <property type="protein sequence ID" value="KKN34604.1"/>
    <property type="molecule type" value="Genomic_DNA"/>
</dbReference>
<sequence>MVIKINNYGNDLPLSFNPLFLNSFLPQEDNFLSLLEEINLNCLAFKPLQSGFINSLINCFSVFGFLTINNSQKHYLNNFLLNVR</sequence>
<evidence type="ECO:0000313" key="1">
    <source>
        <dbReference type="EMBL" id="KKN34604.1"/>
    </source>
</evidence>
<proteinExistence type="predicted"/>
<dbReference type="AlphaFoldDB" id="A0A0F9PWK1"/>
<gene>
    <name evidence="1" type="ORF">LCGC14_0791940</name>
</gene>
<name>A0A0F9PWK1_9ZZZZ</name>